<evidence type="ECO:0000256" key="1">
    <source>
        <dbReference type="SAM" id="Coils"/>
    </source>
</evidence>
<dbReference type="Proteomes" id="UP000014760">
    <property type="component" value="Unassembled WGS sequence"/>
</dbReference>
<dbReference type="AlphaFoldDB" id="R7T3H6"/>
<evidence type="ECO:0000256" key="2">
    <source>
        <dbReference type="SAM" id="MobiDB-lite"/>
    </source>
</evidence>
<dbReference type="EnsemblMetazoa" id="CapteT205023">
    <property type="protein sequence ID" value="CapteP205023"/>
    <property type="gene ID" value="CapteG205023"/>
</dbReference>
<reference evidence="5" key="1">
    <citation type="submission" date="2012-12" db="EMBL/GenBank/DDBJ databases">
        <authorList>
            <person name="Hellsten U."/>
            <person name="Grimwood J."/>
            <person name="Chapman J.A."/>
            <person name="Shapiro H."/>
            <person name="Aerts A."/>
            <person name="Otillar R.P."/>
            <person name="Terry A.Y."/>
            <person name="Boore J.L."/>
            <person name="Simakov O."/>
            <person name="Marletaz F."/>
            <person name="Cho S.-J."/>
            <person name="Edsinger-Gonzales E."/>
            <person name="Havlak P."/>
            <person name="Kuo D.-H."/>
            <person name="Larsson T."/>
            <person name="Lv J."/>
            <person name="Arendt D."/>
            <person name="Savage R."/>
            <person name="Osoegawa K."/>
            <person name="de Jong P."/>
            <person name="Lindberg D.R."/>
            <person name="Seaver E.C."/>
            <person name="Weisblat D.A."/>
            <person name="Putnam N.H."/>
            <person name="Grigoriev I.V."/>
            <person name="Rokhsar D.S."/>
        </authorList>
    </citation>
    <scope>NUCLEOTIDE SEQUENCE</scope>
    <source>
        <strain evidence="5">I ESC-2004</strain>
    </source>
</reference>
<feature type="coiled-coil region" evidence="1">
    <location>
        <begin position="143"/>
        <end position="170"/>
    </location>
</feature>
<keyword evidence="5" id="KW-1185">Reference proteome</keyword>
<feature type="compositionally biased region" description="Basic residues" evidence="2">
    <location>
        <begin position="254"/>
        <end position="264"/>
    </location>
</feature>
<sequence>MCTLMRDLEKPVYYAMHCLFHKSIKIVEDLKRQTTDEVSEDEMDRKVIKPLPPVNPQDIYNAVRTGNIEELDDLLDLPKADINTSWDKNEDYLSRDRESAELDYYTAPCRQMAYDRHMLDIVYLIDEKNGNFFSYKPRKKPMEEKIREKEAKERLDRERLERELRSIRRLGSMESRRGSKVMDSRRSLRATTIATEVTRVKVKAWPTSATSRAKSAEDKRAKAAPSRPTTPGYVSADFMDKRELSDIKQTPKYRNTRSYHARKMSSRERMESPQREHLPRASPQVKTSIQDYSAEMQGLNKSRVMSAQRDITRVVSPWKQDDPKYVANLRCRSARCVQMKHPMRGFATEVTNHLPCLDQVKRTKSTLLHTHRNKRHIHNHFVDCQ</sequence>
<evidence type="ECO:0000313" key="5">
    <source>
        <dbReference type="Proteomes" id="UP000014760"/>
    </source>
</evidence>
<organism evidence="3">
    <name type="scientific">Capitella teleta</name>
    <name type="common">Polychaete worm</name>
    <dbReference type="NCBI Taxonomy" id="283909"/>
    <lineage>
        <taxon>Eukaryota</taxon>
        <taxon>Metazoa</taxon>
        <taxon>Spiralia</taxon>
        <taxon>Lophotrochozoa</taxon>
        <taxon>Annelida</taxon>
        <taxon>Polychaeta</taxon>
        <taxon>Sedentaria</taxon>
        <taxon>Scolecida</taxon>
        <taxon>Capitellidae</taxon>
        <taxon>Capitella</taxon>
    </lineage>
</organism>
<reference evidence="3 5" key="2">
    <citation type="journal article" date="2013" name="Nature">
        <title>Insights into bilaterian evolution from three spiralian genomes.</title>
        <authorList>
            <person name="Simakov O."/>
            <person name="Marletaz F."/>
            <person name="Cho S.J."/>
            <person name="Edsinger-Gonzales E."/>
            <person name="Havlak P."/>
            <person name="Hellsten U."/>
            <person name="Kuo D.H."/>
            <person name="Larsson T."/>
            <person name="Lv J."/>
            <person name="Arendt D."/>
            <person name="Savage R."/>
            <person name="Osoegawa K."/>
            <person name="de Jong P."/>
            <person name="Grimwood J."/>
            <person name="Chapman J.A."/>
            <person name="Shapiro H."/>
            <person name="Aerts A."/>
            <person name="Otillar R.P."/>
            <person name="Terry A.Y."/>
            <person name="Boore J.L."/>
            <person name="Grigoriev I.V."/>
            <person name="Lindberg D.R."/>
            <person name="Seaver E.C."/>
            <person name="Weisblat D.A."/>
            <person name="Putnam N.H."/>
            <person name="Rokhsar D.S."/>
        </authorList>
    </citation>
    <scope>NUCLEOTIDE SEQUENCE</scope>
    <source>
        <strain evidence="3 5">I ESC-2004</strain>
    </source>
</reference>
<evidence type="ECO:0000313" key="3">
    <source>
        <dbReference type="EMBL" id="ELT87146.1"/>
    </source>
</evidence>
<name>R7T3H6_CAPTE</name>
<dbReference type="EMBL" id="KB312473">
    <property type="protein sequence ID" value="ELT87146.1"/>
    <property type="molecule type" value="Genomic_DNA"/>
</dbReference>
<proteinExistence type="predicted"/>
<keyword evidence="1" id="KW-0175">Coiled coil</keyword>
<feature type="compositionally biased region" description="Basic and acidic residues" evidence="2">
    <location>
        <begin position="265"/>
        <end position="279"/>
    </location>
</feature>
<feature type="region of interest" description="Disordered" evidence="2">
    <location>
        <begin position="207"/>
        <end position="235"/>
    </location>
</feature>
<protein>
    <submittedName>
        <fullName evidence="3 4">Uncharacterized protein</fullName>
    </submittedName>
</protein>
<feature type="region of interest" description="Disordered" evidence="2">
    <location>
        <begin position="254"/>
        <end position="286"/>
    </location>
</feature>
<accession>R7T3H6</accession>
<reference evidence="4" key="3">
    <citation type="submission" date="2015-06" db="UniProtKB">
        <authorList>
            <consortium name="EnsemblMetazoa"/>
        </authorList>
    </citation>
    <scope>IDENTIFICATION</scope>
</reference>
<dbReference type="HOGENOM" id="CLU_718150_0_0_1"/>
<dbReference type="EMBL" id="AMQN01016037">
    <property type="status" value="NOT_ANNOTATED_CDS"/>
    <property type="molecule type" value="Genomic_DNA"/>
</dbReference>
<evidence type="ECO:0000313" key="4">
    <source>
        <dbReference type="EnsemblMetazoa" id="CapteP205023"/>
    </source>
</evidence>
<gene>
    <name evidence="3" type="ORF">CAPTEDRAFT_205023</name>
</gene>
<dbReference type="OrthoDB" id="10039713at2759"/>